<protein>
    <submittedName>
        <fullName evidence="1">Uncharacterized protein</fullName>
    </submittedName>
</protein>
<comment type="caution">
    <text evidence="1">The sequence shown here is derived from an EMBL/GenBank/DDBJ whole genome shotgun (WGS) entry which is preliminary data.</text>
</comment>
<proteinExistence type="predicted"/>
<sequence>MHKLKKAAAVAVMVGGIGLAGGGVASADGYDDPYPHHVKIENLQLVECEQSVEVGDDITPDAETNSGEAVTNDGNICTVIGRVKD</sequence>
<reference evidence="1 2" key="1">
    <citation type="submission" date="2019-03" db="EMBL/GenBank/DDBJ databases">
        <title>Comparative genomic analyses of the sweetpotato soil rot pathogen, Streptomyces ipomoeae.</title>
        <authorList>
            <person name="Ruschel Soares N."/>
            <person name="Badger J.H."/>
            <person name="Huguet-Tapia J.C."/>
            <person name="Clark C.A."/>
            <person name="Pettis G.S."/>
        </authorList>
    </citation>
    <scope>NUCLEOTIDE SEQUENCE [LARGE SCALE GENOMIC DNA]</scope>
    <source>
        <strain evidence="1 2">88-35</strain>
    </source>
</reference>
<gene>
    <name evidence="1" type="ORF">Sipo8835_41750</name>
</gene>
<dbReference type="EMBL" id="SPAZ01000336">
    <property type="protein sequence ID" value="TQE17679.1"/>
    <property type="molecule type" value="Genomic_DNA"/>
</dbReference>
<organism evidence="1 2">
    <name type="scientific">Streptomyces ipomoeae</name>
    <dbReference type="NCBI Taxonomy" id="103232"/>
    <lineage>
        <taxon>Bacteria</taxon>
        <taxon>Bacillati</taxon>
        <taxon>Actinomycetota</taxon>
        <taxon>Actinomycetes</taxon>
        <taxon>Kitasatosporales</taxon>
        <taxon>Streptomycetaceae</taxon>
        <taxon>Streptomyces</taxon>
    </lineage>
</organism>
<evidence type="ECO:0000313" key="1">
    <source>
        <dbReference type="EMBL" id="TQE17679.1"/>
    </source>
</evidence>
<dbReference type="RefSeq" id="WP_141586010.1">
    <property type="nucleotide sequence ID" value="NZ_SPAZ01000336.1"/>
</dbReference>
<evidence type="ECO:0000313" key="2">
    <source>
        <dbReference type="Proteomes" id="UP000318720"/>
    </source>
</evidence>
<dbReference type="AlphaFoldDB" id="A0AAE8VTT3"/>
<accession>A0AAE8VTT3</accession>
<dbReference type="Proteomes" id="UP000318720">
    <property type="component" value="Unassembled WGS sequence"/>
</dbReference>
<name>A0AAE8VTT3_9ACTN</name>